<evidence type="ECO:0000256" key="3">
    <source>
        <dbReference type="ARBA" id="ARBA00022519"/>
    </source>
</evidence>
<evidence type="ECO:0000256" key="4">
    <source>
        <dbReference type="ARBA" id="ARBA00022692"/>
    </source>
</evidence>
<evidence type="ECO:0000256" key="7">
    <source>
        <dbReference type="SAM" id="Phobius"/>
    </source>
</evidence>
<comment type="subcellular location">
    <subcellularLocation>
        <location evidence="1">Cell inner membrane</location>
    </subcellularLocation>
</comment>
<sequence>MSDPIPDVPVKPARRSLTSRLSIVWLVPIIALIIAVGLAWQNYNDRGPLIEIVFDDASGVRANETELRYRDVGVGIVESVGFTDDLDQVVVSVRIDKAVAPYVDTGAQFWVVRPEVTTQGVTGLDTVLSGVYLQGLWDRTPGESENRFEGLPSAPLLATGQQGLRVLLRSSDQTLTGNSSIIYKGVEVGRVGPATVAADGQTVQAEAVIFAPHDALVTEATRFWNSSGFSVSLGPTGAALNFGSLATLISGGVTFDTFVSGAPLAQDGTAFDVFGDNSAARSSLFTRQDGQPVNLVAVFEGNVTGLAVGAAVELEGLRVGEVSGINGYFDTDRFGDDNLRLQAVLSIQPSRLGLEGDSSAMETLDYLQQQVREDGLRARLVTGSLLTGGLKVQLLRDADAVAAEIDMNAQPYPEVPATQSQITDAATTVEGTLARVNDLPIEELMQSAIGFLDNASTLVGSAQTQAIPGEVAALLGDVRNLTGAPEVQALPAQLGATMASITGAVEDLRAVMSDLRDADAAGRILEAVDQVQAVVTDVGTGLEGLPELLATVDELAQSWRDLPLEGVVTQAESFLATADSVLGDPRTRQLPADISSALDSLRAVLDEARDGSLIANANSALASASRAADQLATATDGLPALSAQVNALVVQAGGTLSSFDENASLMRDLRLALRQVNSAATAINDLARALERRPNSILFGR</sequence>
<keyword evidence="6 7" id="KW-0472">Membrane</keyword>
<keyword evidence="4 7" id="KW-0812">Transmembrane</keyword>
<evidence type="ECO:0000256" key="6">
    <source>
        <dbReference type="ARBA" id="ARBA00023136"/>
    </source>
</evidence>
<evidence type="ECO:0000313" key="9">
    <source>
        <dbReference type="EMBL" id="AEM41701.1"/>
    </source>
</evidence>
<dbReference type="AlphaFoldDB" id="F9Y410"/>
<keyword evidence="5 7" id="KW-1133">Transmembrane helix</keyword>
<keyword evidence="10" id="KW-1185">Reference proteome</keyword>
<dbReference type="HOGENOM" id="CLU_018765_3_0_5"/>
<protein>
    <submittedName>
        <fullName evidence="9">Paraquat-inducible protein, putative</fullName>
    </submittedName>
</protein>
<feature type="domain" description="Mce/MlaD" evidence="8">
    <location>
        <begin position="47"/>
        <end position="123"/>
    </location>
</feature>
<dbReference type="eggNOG" id="COG1463">
    <property type="taxonomic scope" value="Bacteria"/>
</dbReference>
<dbReference type="InterPro" id="IPR003399">
    <property type="entry name" value="Mce/MlaD"/>
</dbReference>
<dbReference type="PANTHER" id="PTHR30462:SF2">
    <property type="entry name" value="INTERMEMBRANE TRANSPORT PROTEIN PQIB"/>
    <property type="match status" value="1"/>
</dbReference>
<gene>
    <name evidence="9" type="primary">pqiB</name>
    <name evidence="9" type="ordered locus">KVU_1862</name>
</gene>
<reference evidence="9 10" key="1">
    <citation type="journal article" date="2011" name="J. Bacteriol.">
        <title>Complete genome sequence of the industrial strain Ketogulonicigenium vulgare WSH-001.</title>
        <authorList>
            <person name="Liu L."/>
            <person name="Li Y."/>
            <person name="Zhang J."/>
            <person name="Zhou Z."/>
            <person name="Liu J."/>
            <person name="Li X."/>
            <person name="Zhou J."/>
            <person name="Du G."/>
            <person name="Wang L."/>
            <person name="Chen J."/>
        </authorList>
    </citation>
    <scope>NUCLEOTIDE SEQUENCE [LARGE SCALE GENOMIC DNA]</scope>
    <source>
        <strain evidence="9 10">WSH-001</strain>
    </source>
</reference>
<dbReference type="GO" id="GO:0005886">
    <property type="term" value="C:plasma membrane"/>
    <property type="evidence" value="ECO:0007669"/>
    <property type="project" value="UniProtKB-SubCell"/>
</dbReference>
<name>F9Y410_KETVW</name>
<dbReference type="EMBL" id="CP002018">
    <property type="protein sequence ID" value="AEM41701.1"/>
    <property type="molecule type" value="Genomic_DNA"/>
</dbReference>
<keyword evidence="3" id="KW-0997">Cell inner membrane</keyword>
<evidence type="ECO:0000259" key="8">
    <source>
        <dbReference type="Pfam" id="PF02470"/>
    </source>
</evidence>
<organism evidence="9 10">
    <name type="scientific">Ketogulonicigenium vulgare (strain WSH-001)</name>
    <dbReference type="NCBI Taxonomy" id="759362"/>
    <lineage>
        <taxon>Bacteria</taxon>
        <taxon>Pseudomonadati</taxon>
        <taxon>Pseudomonadota</taxon>
        <taxon>Alphaproteobacteria</taxon>
        <taxon>Rhodobacterales</taxon>
        <taxon>Roseobacteraceae</taxon>
        <taxon>Ketogulonicigenium</taxon>
    </lineage>
</organism>
<evidence type="ECO:0000256" key="5">
    <source>
        <dbReference type="ARBA" id="ARBA00022989"/>
    </source>
</evidence>
<dbReference type="KEGG" id="kvl:KVU_1862"/>
<dbReference type="OrthoDB" id="9806984at2"/>
<feature type="transmembrane region" description="Helical" evidence="7">
    <location>
        <begin position="21"/>
        <end position="40"/>
    </location>
</feature>
<dbReference type="eggNOG" id="COG3008">
    <property type="taxonomic scope" value="Bacteria"/>
</dbReference>
<dbReference type="PATRIC" id="fig|759362.5.peg.1923"/>
<dbReference type="InterPro" id="IPR051800">
    <property type="entry name" value="PqiA-PqiB_transport"/>
</dbReference>
<accession>F9Y410</accession>
<evidence type="ECO:0000256" key="1">
    <source>
        <dbReference type="ARBA" id="ARBA00004533"/>
    </source>
</evidence>
<dbReference type="Pfam" id="PF02470">
    <property type="entry name" value="MlaD"/>
    <property type="match status" value="1"/>
</dbReference>
<dbReference type="Proteomes" id="UP000000692">
    <property type="component" value="Chromosome"/>
</dbReference>
<evidence type="ECO:0000256" key="2">
    <source>
        <dbReference type="ARBA" id="ARBA00022475"/>
    </source>
</evidence>
<dbReference type="RefSeq" id="WP_013385065.1">
    <property type="nucleotide sequence ID" value="NC_017384.1"/>
</dbReference>
<keyword evidence="2" id="KW-1003">Cell membrane</keyword>
<proteinExistence type="predicted"/>
<dbReference type="PANTHER" id="PTHR30462">
    <property type="entry name" value="INTERMEMBRANE TRANSPORT PROTEIN PQIB-RELATED"/>
    <property type="match status" value="1"/>
</dbReference>
<evidence type="ECO:0000313" key="10">
    <source>
        <dbReference type="Proteomes" id="UP000000692"/>
    </source>
</evidence>